<keyword evidence="3" id="KW-1185">Reference proteome</keyword>
<accession>A0A4R6IEW2</accession>
<dbReference type="PANTHER" id="PTHR39335:SF1">
    <property type="entry name" value="BLL4220 PROTEIN"/>
    <property type="match status" value="1"/>
</dbReference>
<protein>
    <submittedName>
        <fullName evidence="2">Secreted repeat protein with Y-X4-D motif</fullName>
    </submittedName>
</protein>
<organism evidence="2 3">
    <name type="scientific">Pedobacter duraquae</name>
    <dbReference type="NCBI Taxonomy" id="425511"/>
    <lineage>
        <taxon>Bacteria</taxon>
        <taxon>Pseudomonadati</taxon>
        <taxon>Bacteroidota</taxon>
        <taxon>Sphingobacteriia</taxon>
        <taxon>Sphingobacteriales</taxon>
        <taxon>Sphingobacteriaceae</taxon>
        <taxon>Pedobacter</taxon>
    </lineage>
</organism>
<dbReference type="Proteomes" id="UP000295499">
    <property type="component" value="Unassembled WGS sequence"/>
</dbReference>
<dbReference type="PROSITE" id="PS51257">
    <property type="entry name" value="PROKAR_LIPOPROTEIN"/>
    <property type="match status" value="1"/>
</dbReference>
<dbReference type="GO" id="GO:0043448">
    <property type="term" value="P:alkane catabolic process"/>
    <property type="evidence" value="ECO:0007669"/>
    <property type="project" value="TreeGrafter"/>
</dbReference>
<name>A0A4R6IEW2_9SPHI</name>
<dbReference type="RefSeq" id="WP_133557678.1">
    <property type="nucleotide sequence ID" value="NZ_SNWM01000004.1"/>
</dbReference>
<feature type="signal peptide" evidence="1">
    <location>
        <begin position="1"/>
        <end position="26"/>
    </location>
</feature>
<proteinExistence type="predicted"/>
<dbReference type="PANTHER" id="PTHR39335">
    <property type="entry name" value="BLL4220 PROTEIN"/>
    <property type="match status" value="1"/>
</dbReference>
<gene>
    <name evidence="2" type="ORF">CLV32_3487</name>
</gene>
<dbReference type="EMBL" id="SNWM01000004">
    <property type="protein sequence ID" value="TDO20853.1"/>
    <property type="molecule type" value="Genomic_DNA"/>
</dbReference>
<dbReference type="Pfam" id="PF03640">
    <property type="entry name" value="Lipoprotein_15"/>
    <property type="match status" value="3"/>
</dbReference>
<feature type="chain" id="PRO_5020791816" evidence="1">
    <location>
        <begin position="27"/>
        <end position="289"/>
    </location>
</feature>
<keyword evidence="1" id="KW-0732">Signal</keyword>
<dbReference type="AlphaFoldDB" id="A0A4R6IEW2"/>
<dbReference type="InterPro" id="IPR005297">
    <property type="entry name" value="Lipoprotein_repeat"/>
</dbReference>
<dbReference type="OrthoDB" id="597632at2"/>
<evidence type="ECO:0000313" key="3">
    <source>
        <dbReference type="Proteomes" id="UP000295499"/>
    </source>
</evidence>
<evidence type="ECO:0000256" key="1">
    <source>
        <dbReference type="SAM" id="SignalP"/>
    </source>
</evidence>
<sequence>MLVSLKNKLLLTALCGLTIVASCSKGSDPSPVNPVYPPTTPPTVSTSVQLSTNAKFGTIMTDGNGKTLYVFSMDAKGSSECTGGCEIAWPVYYTADLTVPTGVAASDLATITRADGKKQTTYKGWPLYTYANDVAKGDVNGDGSGGIWFVAKPDYSIMLANAQLVGSNGTSYLDGGVEGTGLTQYLTDGAGKTLYAYTPDTFNTNTYTKADLSNNPTWPIYESDILNVPSALKKDMMFQITAAGKKQLTYKGHPLYYYGPDAKRGDNKGVSVPKPGVWPILTINTAPLK</sequence>
<reference evidence="2 3" key="1">
    <citation type="submission" date="2019-03" db="EMBL/GenBank/DDBJ databases">
        <title>Genomic Encyclopedia of Archaeal and Bacterial Type Strains, Phase II (KMG-II): from individual species to whole genera.</title>
        <authorList>
            <person name="Goeker M."/>
        </authorList>
    </citation>
    <scope>NUCLEOTIDE SEQUENCE [LARGE SCALE GENOMIC DNA]</scope>
    <source>
        <strain evidence="2 3">DSM 19034</strain>
    </source>
</reference>
<comment type="caution">
    <text evidence="2">The sequence shown here is derived from an EMBL/GenBank/DDBJ whole genome shotgun (WGS) entry which is preliminary data.</text>
</comment>
<evidence type="ECO:0000313" key="2">
    <source>
        <dbReference type="EMBL" id="TDO20853.1"/>
    </source>
</evidence>